<dbReference type="STRING" id="483216.BACEGG_02720"/>
<gene>
    <name evidence="2" type="ORF">NCTC11155_01119</name>
</gene>
<dbReference type="Proteomes" id="UP000254424">
    <property type="component" value="Unassembled WGS sequence"/>
</dbReference>
<protein>
    <recommendedName>
        <fullName evidence="1">Replication-associated protein ORF2/G2P domain-containing protein</fullName>
    </recommendedName>
</protein>
<name>A0A380YNF0_9BACE</name>
<evidence type="ECO:0000313" key="2">
    <source>
        <dbReference type="EMBL" id="SUV29151.1"/>
    </source>
</evidence>
<evidence type="ECO:0000259" key="1">
    <source>
        <dbReference type="Pfam" id="PF23343"/>
    </source>
</evidence>
<feature type="domain" description="Replication-associated protein ORF2/G2P" evidence="1">
    <location>
        <begin position="123"/>
        <end position="209"/>
    </location>
</feature>
<dbReference type="InterPro" id="IPR056906">
    <property type="entry name" value="ORF2/G2P_dom"/>
</dbReference>
<dbReference type="AlphaFoldDB" id="A0A380YNF0"/>
<reference evidence="2 3" key="1">
    <citation type="submission" date="2018-06" db="EMBL/GenBank/DDBJ databases">
        <authorList>
            <consortium name="Pathogen Informatics"/>
            <person name="Doyle S."/>
        </authorList>
    </citation>
    <scope>NUCLEOTIDE SEQUENCE [LARGE SCALE GENOMIC DNA]</scope>
    <source>
        <strain evidence="2 3">NCTC11155</strain>
    </source>
</reference>
<dbReference type="OrthoDB" id="1083181at2"/>
<proteinExistence type="predicted"/>
<sequence length="499" mass="59185">MSLFNPFCKCLNPQRIVNPYTNEAMTVPCGHCKACILAKNSRYAFQCDLESYSSKHTLFITLTYANRFIPRAQFVDSMERPYGHDLVDVETGEYLGEADLSIKEIERLQEKFHLFGYLPYLRKFDLQLFFKRFRYYVAKRFPKEKVRYFAIGEYGPVHFRPHYHILLFLQSDEALQVCSKVVSEAWPFGRVDCQLSKGKCSSYVAGYVNSSVLVPKVLTLPTLCPFCVHSQKLGQGFLQSERAKVYSLTPEQFVKRSIVINGRYKEFDVWRSAYAYFFPKCKGFADKSSRERAYSYGLYDTARRLFPSAETTFALAKEIVGYIYYFHNKKDTYCLDIFGEVSDQSDLYQFSQYFFEPEIVNYSLDSIEMCRYVHRVYTELLLSKHFLYFVCDRPTLSEQKRKLKLIEEFYSRLDYMHLKTFFENQQLFYESDLVGDLDLMSDAWENSYYPFFYDNVYFSSEVYKKTPVYRLYDMQISKLFSDRIKHKKLNDLNKIFVDE</sequence>
<accession>A0A380YNF0</accession>
<dbReference type="Pfam" id="PF23343">
    <property type="entry name" value="REP_ORF2-G2P"/>
    <property type="match status" value="1"/>
</dbReference>
<evidence type="ECO:0000313" key="3">
    <source>
        <dbReference type="Proteomes" id="UP000254424"/>
    </source>
</evidence>
<dbReference type="EMBL" id="UFSX01000001">
    <property type="protein sequence ID" value="SUV29151.1"/>
    <property type="molecule type" value="Genomic_DNA"/>
</dbReference>
<organism evidence="2 3">
    <name type="scientific">Bacteroides eggerthii</name>
    <dbReference type="NCBI Taxonomy" id="28111"/>
    <lineage>
        <taxon>Bacteria</taxon>
        <taxon>Pseudomonadati</taxon>
        <taxon>Bacteroidota</taxon>
        <taxon>Bacteroidia</taxon>
        <taxon>Bacteroidales</taxon>
        <taxon>Bacteroidaceae</taxon>
        <taxon>Bacteroides</taxon>
    </lineage>
</organism>